<sequence>MQNSGVCWKEDISSYSSRKDKNPRLGIATYYGVLKYIIEIHYGIEKKLVIF</sequence>
<comment type="caution">
    <text evidence="1">The sequence shown here is derived from an EMBL/GenBank/DDBJ whole genome shotgun (WGS) entry which is preliminary data.</text>
</comment>
<dbReference type="Proteomes" id="UP001419268">
    <property type="component" value="Unassembled WGS sequence"/>
</dbReference>
<organism evidence="1 2">
    <name type="scientific">Stephania cephalantha</name>
    <dbReference type="NCBI Taxonomy" id="152367"/>
    <lineage>
        <taxon>Eukaryota</taxon>
        <taxon>Viridiplantae</taxon>
        <taxon>Streptophyta</taxon>
        <taxon>Embryophyta</taxon>
        <taxon>Tracheophyta</taxon>
        <taxon>Spermatophyta</taxon>
        <taxon>Magnoliopsida</taxon>
        <taxon>Ranunculales</taxon>
        <taxon>Menispermaceae</taxon>
        <taxon>Menispermoideae</taxon>
        <taxon>Cissampelideae</taxon>
        <taxon>Stephania</taxon>
    </lineage>
</organism>
<evidence type="ECO:0000313" key="1">
    <source>
        <dbReference type="EMBL" id="KAK9166490.1"/>
    </source>
</evidence>
<keyword evidence="2" id="KW-1185">Reference proteome</keyword>
<dbReference type="AlphaFoldDB" id="A0AAP0L9J1"/>
<accession>A0AAP0L9J1</accession>
<dbReference type="PANTHER" id="PTHR48451">
    <property type="entry name" value="DUF4218 DOMAIN-CONTAINING PROTEIN"/>
    <property type="match status" value="1"/>
</dbReference>
<gene>
    <name evidence="1" type="ORF">Scep_001681</name>
</gene>
<proteinExistence type="predicted"/>
<dbReference type="PANTHER" id="PTHR48451:SF1">
    <property type="entry name" value="DUF4218 DOMAIN-CONTAINING PROTEIN"/>
    <property type="match status" value="1"/>
</dbReference>
<protein>
    <submittedName>
        <fullName evidence="1">Uncharacterized protein</fullName>
    </submittedName>
</protein>
<evidence type="ECO:0000313" key="2">
    <source>
        <dbReference type="Proteomes" id="UP001419268"/>
    </source>
</evidence>
<reference evidence="1 2" key="1">
    <citation type="submission" date="2024-01" db="EMBL/GenBank/DDBJ databases">
        <title>Genome assemblies of Stephania.</title>
        <authorList>
            <person name="Yang L."/>
        </authorList>
    </citation>
    <scope>NUCLEOTIDE SEQUENCE [LARGE SCALE GENOMIC DNA]</scope>
    <source>
        <strain evidence="1">JXDWG</strain>
        <tissue evidence="1">Leaf</tissue>
    </source>
</reference>
<dbReference type="EMBL" id="JBBNAG010000001">
    <property type="protein sequence ID" value="KAK9166490.1"/>
    <property type="molecule type" value="Genomic_DNA"/>
</dbReference>
<name>A0AAP0L9J1_9MAGN</name>